<reference evidence="1 2" key="1">
    <citation type="submission" date="2024-03" db="EMBL/GenBank/DDBJ databases">
        <title>The Acrasis kona genome and developmental transcriptomes reveal deep origins of eukaryotic multicellular pathways.</title>
        <authorList>
            <person name="Sheikh S."/>
            <person name="Fu C.-J."/>
            <person name="Brown M.W."/>
            <person name="Baldauf S.L."/>
        </authorList>
    </citation>
    <scope>NUCLEOTIDE SEQUENCE [LARGE SCALE GENOMIC DNA]</scope>
    <source>
        <strain evidence="1 2">ATCC MYA-3509</strain>
    </source>
</reference>
<proteinExistence type="predicted"/>
<comment type="caution">
    <text evidence="1">The sequence shown here is derived from an EMBL/GenBank/DDBJ whole genome shotgun (WGS) entry which is preliminary data.</text>
</comment>
<evidence type="ECO:0000313" key="1">
    <source>
        <dbReference type="EMBL" id="KAL0491030.1"/>
    </source>
</evidence>
<dbReference type="Proteomes" id="UP001431209">
    <property type="component" value="Unassembled WGS sequence"/>
</dbReference>
<dbReference type="AlphaFoldDB" id="A0AAW2ZNH6"/>
<accession>A0AAW2ZNH6</accession>
<dbReference type="EMBL" id="JAOPGA020001746">
    <property type="protein sequence ID" value="KAL0491030.1"/>
    <property type="molecule type" value="Genomic_DNA"/>
</dbReference>
<gene>
    <name evidence="1" type="ORF">AKO1_002667</name>
</gene>
<name>A0AAW2ZNH6_9EUKA</name>
<evidence type="ECO:0000313" key="2">
    <source>
        <dbReference type="Proteomes" id="UP001431209"/>
    </source>
</evidence>
<keyword evidence="2" id="KW-1185">Reference proteome</keyword>
<protein>
    <submittedName>
        <fullName evidence="1">Uncharacterized protein</fullName>
    </submittedName>
</protein>
<sequence length="234" mass="28166">MLRSTIIDENTAVIAVHYFERFMSVMNDYWTPLLSQYPNLHAVQHCMEEMKEHGIPLYLLWTQRFEKFHQIFKNHLKRKKDLDWAFKQYALHCIHNVEYENDKRTDQDLIQDDSGDFPIRYLFKKKKSDDKIEIGDNVMIVRSKIEFTEDRFLKKGSWLLKNGQVMEIDYFAFGENVFVKGEIFNLERCEIDFCEEVVTTGETALWHLNECVRIHIFEYNKKLFYNMLSHPIST</sequence>
<organism evidence="1 2">
    <name type="scientific">Acrasis kona</name>
    <dbReference type="NCBI Taxonomy" id="1008807"/>
    <lineage>
        <taxon>Eukaryota</taxon>
        <taxon>Discoba</taxon>
        <taxon>Heterolobosea</taxon>
        <taxon>Tetramitia</taxon>
        <taxon>Eutetramitia</taxon>
        <taxon>Acrasidae</taxon>
        <taxon>Acrasis</taxon>
    </lineage>
</organism>